<dbReference type="STRING" id="1075090.GOAMR_33_01340"/>
<evidence type="ECO:0000313" key="1">
    <source>
        <dbReference type="EMBL" id="GAB05296.1"/>
    </source>
</evidence>
<dbReference type="AlphaFoldDB" id="G7GNX1"/>
<dbReference type="eggNOG" id="ENOG5031YEG">
    <property type="taxonomic scope" value="Bacteria"/>
</dbReference>
<sequence>MLEDLNKAAKKIGLHVAAAKKDDLYTIRKIKNGKQVAKNVTADEVKKILKKHG</sequence>
<gene>
    <name evidence="1" type="ORF">GOAMR_33_01340</name>
</gene>
<keyword evidence="2" id="KW-1185">Reference proteome</keyword>
<evidence type="ECO:0000313" key="2">
    <source>
        <dbReference type="Proteomes" id="UP000006023"/>
    </source>
</evidence>
<dbReference type="Proteomes" id="UP000006023">
    <property type="component" value="Unassembled WGS sequence"/>
</dbReference>
<proteinExistence type="predicted"/>
<comment type="caution">
    <text evidence="1">The sequence shown here is derived from an EMBL/GenBank/DDBJ whole genome shotgun (WGS) entry which is preliminary data.</text>
</comment>
<organism evidence="1 2">
    <name type="scientific">Gordonia amarae NBRC 15530</name>
    <dbReference type="NCBI Taxonomy" id="1075090"/>
    <lineage>
        <taxon>Bacteria</taxon>
        <taxon>Bacillati</taxon>
        <taxon>Actinomycetota</taxon>
        <taxon>Actinomycetes</taxon>
        <taxon>Mycobacteriales</taxon>
        <taxon>Gordoniaceae</taxon>
        <taxon>Gordonia</taxon>
    </lineage>
</organism>
<dbReference type="EMBL" id="BAED01000033">
    <property type="protein sequence ID" value="GAB05296.1"/>
    <property type="molecule type" value="Genomic_DNA"/>
</dbReference>
<reference evidence="1 2" key="1">
    <citation type="submission" date="2011-11" db="EMBL/GenBank/DDBJ databases">
        <title>Whole genome shotgun sequence of Gordonia amarae NBRC 15530.</title>
        <authorList>
            <person name="Takarada H."/>
            <person name="Hosoyama A."/>
            <person name="Tsuchikane K."/>
            <person name="Katsumata H."/>
            <person name="Yamazaki S."/>
            <person name="Fujita N."/>
        </authorList>
    </citation>
    <scope>NUCLEOTIDE SEQUENCE [LARGE SCALE GENOMIC DNA]</scope>
    <source>
        <strain evidence="1 2">NBRC 15530</strain>
    </source>
</reference>
<protein>
    <submittedName>
        <fullName evidence="1">Uncharacterized protein</fullName>
    </submittedName>
</protein>
<accession>G7GNX1</accession>
<dbReference type="RefSeq" id="WP_005186099.1">
    <property type="nucleotide sequence ID" value="NZ_BAED01000033.1"/>
</dbReference>
<name>G7GNX1_9ACTN</name>